<name>A0AAV5NVC0_9VIBR</name>
<gene>
    <name evidence="8" type="ORF">GCM10007932_37660</name>
</gene>
<feature type="domain" description="EamA" evidence="7">
    <location>
        <begin position="98"/>
        <end position="227"/>
    </location>
</feature>
<comment type="caution">
    <text evidence="8">The sequence shown here is derived from an EMBL/GenBank/DDBJ whole genome shotgun (WGS) entry which is preliminary data.</text>
</comment>
<evidence type="ECO:0000313" key="9">
    <source>
        <dbReference type="Proteomes" id="UP001156690"/>
    </source>
</evidence>
<feature type="transmembrane region" description="Helical" evidence="6">
    <location>
        <begin position="20"/>
        <end position="38"/>
    </location>
</feature>
<evidence type="ECO:0000256" key="6">
    <source>
        <dbReference type="SAM" id="Phobius"/>
    </source>
</evidence>
<dbReference type="EMBL" id="BSNX01000055">
    <property type="protein sequence ID" value="GLQ74405.1"/>
    <property type="molecule type" value="Genomic_DNA"/>
</dbReference>
<evidence type="ECO:0000256" key="2">
    <source>
        <dbReference type="ARBA" id="ARBA00007362"/>
    </source>
</evidence>
<comment type="similarity">
    <text evidence="2">Belongs to the EamA transporter family.</text>
</comment>
<keyword evidence="9" id="KW-1185">Reference proteome</keyword>
<feature type="transmembrane region" description="Helical" evidence="6">
    <location>
        <begin position="189"/>
        <end position="206"/>
    </location>
</feature>
<dbReference type="Pfam" id="PF00892">
    <property type="entry name" value="EamA"/>
    <property type="match status" value="1"/>
</dbReference>
<feature type="transmembrane region" description="Helical" evidence="6">
    <location>
        <begin position="212"/>
        <end position="228"/>
    </location>
</feature>
<keyword evidence="4 6" id="KW-1133">Transmembrane helix</keyword>
<reference evidence="9" key="1">
    <citation type="journal article" date="2019" name="Int. J. Syst. Evol. Microbiol.">
        <title>The Global Catalogue of Microorganisms (GCM) 10K type strain sequencing project: providing services to taxonomists for standard genome sequencing and annotation.</title>
        <authorList>
            <consortium name="The Broad Institute Genomics Platform"/>
            <consortium name="The Broad Institute Genome Sequencing Center for Infectious Disease"/>
            <person name="Wu L."/>
            <person name="Ma J."/>
        </authorList>
    </citation>
    <scope>NUCLEOTIDE SEQUENCE [LARGE SCALE GENOMIC DNA]</scope>
    <source>
        <strain evidence="9">NBRC 15640</strain>
    </source>
</reference>
<dbReference type="InterPro" id="IPR000620">
    <property type="entry name" value="EamA_dom"/>
</dbReference>
<evidence type="ECO:0000256" key="4">
    <source>
        <dbReference type="ARBA" id="ARBA00022989"/>
    </source>
</evidence>
<evidence type="ECO:0000313" key="8">
    <source>
        <dbReference type="EMBL" id="GLQ74405.1"/>
    </source>
</evidence>
<evidence type="ECO:0000256" key="3">
    <source>
        <dbReference type="ARBA" id="ARBA00022692"/>
    </source>
</evidence>
<keyword evidence="5 6" id="KW-0472">Membrane</keyword>
<feature type="transmembrane region" description="Helical" evidence="6">
    <location>
        <begin position="156"/>
        <end position="177"/>
    </location>
</feature>
<dbReference type="InterPro" id="IPR050638">
    <property type="entry name" value="AA-Vitamin_Transporters"/>
</dbReference>
<evidence type="ECO:0000256" key="1">
    <source>
        <dbReference type="ARBA" id="ARBA00004141"/>
    </source>
</evidence>
<dbReference type="GO" id="GO:0016020">
    <property type="term" value="C:membrane"/>
    <property type="evidence" value="ECO:0007669"/>
    <property type="project" value="UniProtKB-SubCell"/>
</dbReference>
<dbReference type="PANTHER" id="PTHR32322">
    <property type="entry name" value="INNER MEMBRANE TRANSPORTER"/>
    <property type="match status" value="1"/>
</dbReference>
<dbReference type="AlphaFoldDB" id="A0AAV5NVC0"/>
<evidence type="ECO:0000256" key="5">
    <source>
        <dbReference type="ARBA" id="ARBA00023136"/>
    </source>
</evidence>
<dbReference type="PANTHER" id="PTHR32322:SF2">
    <property type="entry name" value="EAMA DOMAIN-CONTAINING PROTEIN"/>
    <property type="match status" value="1"/>
</dbReference>
<keyword evidence="3 6" id="KW-0812">Transmembrane</keyword>
<dbReference type="SUPFAM" id="SSF103481">
    <property type="entry name" value="Multidrug resistance efflux transporter EmrE"/>
    <property type="match status" value="1"/>
</dbReference>
<comment type="subcellular location">
    <subcellularLocation>
        <location evidence="1">Membrane</location>
        <topology evidence="1">Multi-pass membrane protein</topology>
    </subcellularLocation>
</comment>
<sequence>MATRGKLAFTRLSLSEFKSIAIVGLMLQVFYVTFYILAIGSGMSPALVTLVLGLQPMLTPLMGKQPLDTIKTSLLVLGFIGLCIAILGAKSIESVSGIGIVFAVLTLISMTYGTIKQAHIHTNPAQAMLYQSMFSMPIFIVIALSTGWQITWSTGFIVSLLWMSIVVSVGALFLLLYMIKSENADSVSVLFYAVPLLAYLFNYILFGETLSLFSLCGMGIVAISIVLYRKRNARQVEVSESRA</sequence>
<proteinExistence type="inferred from homology"/>
<dbReference type="InterPro" id="IPR037185">
    <property type="entry name" value="EmrE-like"/>
</dbReference>
<feature type="transmembrane region" description="Helical" evidence="6">
    <location>
        <begin position="98"/>
        <end position="115"/>
    </location>
</feature>
<protein>
    <submittedName>
        <fullName evidence="8">Membrane protein</fullName>
    </submittedName>
</protein>
<feature type="transmembrane region" description="Helical" evidence="6">
    <location>
        <begin position="74"/>
        <end position="92"/>
    </location>
</feature>
<organism evidence="8 9">
    <name type="scientific">Vibrio penaeicida</name>
    <dbReference type="NCBI Taxonomy" id="104609"/>
    <lineage>
        <taxon>Bacteria</taxon>
        <taxon>Pseudomonadati</taxon>
        <taxon>Pseudomonadota</taxon>
        <taxon>Gammaproteobacteria</taxon>
        <taxon>Vibrionales</taxon>
        <taxon>Vibrionaceae</taxon>
        <taxon>Vibrio</taxon>
    </lineage>
</organism>
<accession>A0AAV5NVC0</accession>
<evidence type="ECO:0000259" key="7">
    <source>
        <dbReference type="Pfam" id="PF00892"/>
    </source>
</evidence>
<dbReference type="Proteomes" id="UP001156690">
    <property type="component" value="Unassembled WGS sequence"/>
</dbReference>
<feature type="transmembrane region" description="Helical" evidence="6">
    <location>
        <begin position="127"/>
        <end position="150"/>
    </location>
</feature>